<accession>A0A392VVZ2</accession>
<proteinExistence type="predicted"/>
<dbReference type="EMBL" id="LXQA011278134">
    <property type="protein sequence ID" value="MCI91649.1"/>
    <property type="molecule type" value="Genomic_DNA"/>
</dbReference>
<organism evidence="1 2">
    <name type="scientific">Trifolium medium</name>
    <dbReference type="NCBI Taxonomy" id="97028"/>
    <lineage>
        <taxon>Eukaryota</taxon>
        <taxon>Viridiplantae</taxon>
        <taxon>Streptophyta</taxon>
        <taxon>Embryophyta</taxon>
        <taxon>Tracheophyta</taxon>
        <taxon>Spermatophyta</taxon>
        <taxon>Magnoliopsida</taxon>
        <taxon>eudicotyledons</taxon>
        <taxon>Gunneridae</taxon>
        <taxon>Pentapetalae</taxon>
        <taxon>rosids</taxon>
        <taxon>fabids</taxon>
        <taxon>Fabales</taxon>
        <taxon>Fabaceae</taxon>
        <taxon>Papilionoideae</taxon>
        <taxon>50 kb inversion clade</taxon>
        <taxon>NPAAA clade</taxon>
        <taxon>Hologalegina</taxon>
        <taxon>IRL clade</taxon>
        <taxon>Trifolieae</taxon>
        <taxon>Trifolium</taxon>
    </lineage>
</organism>
<keyword evidence="2" id="KW-1185">Reference proteome</keyword>
<evidence type="ECO:0000313" key="1">
    <source>
        <dbReference type="EMBL" id="MCI91649.1"/>
    </source>
</evidence>
<dbReference type="Proteomes" id="UP000265520">
    <property type="component" value="Unassembled WGS sequence"/>
</dbReference>
<reference evidence="1 2" key="1">
    <citation type="journal article" date="2018" name="Front. Plant Sci.">
        <title>Red Clover (Trifolium pratense) and Zigzag Clover (T. medium) - A Picture of Genomic Similarities and Differences.</title>
        <authorList>
            <person name="Dluhosova J."/>
            <person name="Istvanek J."/>
            <person name="Nedelnik J."/>
            <person name="Repkova J."/>
        </authorList>
    </citation>
    <scope>NUCLEOTIDE SEQUENCE [LARGE SCALE GENOMIC DNA]</scope>
    <source>
        <strain evidence="2">cv. 10/8</strain>
        <tissue evidence="1">Leaf</tissue>
    </source>
</reference>
<sequence>VCHFALDSSLREVEWYGPLLIFIRFKGRCGRCRCRS</sequence>
<feature type="non-terminal residue" evidence="1">
    <location>
        <position position="1"/>
    </location>
</feature>
<name>A0A392VVZ2_9FABA</name>
<comment type="caution">
    <text evidence="1">The sequence shown here is derived from an EMBL/GenBank/DDBJ whole genome shotgun (WGS) entry which is preliminary data.</text>
</comment>
<dbReference type="AlphaFoldDB" id="A0A392VVZ2"/>
<evidence type="ECO:0000313" key="2">
    <source>
        <dbReference type="Proteomes" id="UP000265520"/>
    </source>
</evidence>
<protein>
    <submittedName>
        <fullName evidence="1">Uncharacterized protein</fullName>
    </submittedName>
</protein>